<dbReference type="EMBL" id="CM055739">
    <property type="protein sequence ID" value="KAJ8004147.1"/>
    <property type="molecule type" value="Genomic_DNA"/>
</dbReference>
<keyword evidence="2" id="KW-1185">Reference proteome</keyword>
<evidence type="ECO:0000313" key="1">
    <source>
        <dbReference type="EMBL" id="KAJ8004147.1"/>
    </source>
</evidence>
<dbReference type="Proteomes" id="UP001157502">
    <property type="component" value="Chromosome 12"/>
</dbReference>
<reference evidence="1" key="1">
    <citation type="submission" date="2021-05" db="EMBL/GenBank/DDBJ databases">
        <authorList>
            <person name="Pan Q."/>
            <person name="Jouanno E."/>
            <person name="Zahm M."/>
            <person name="Klopp C."/>
            <person name="Cabau C."/>
            <person name="Louis A."/>
            <person name="Berthelot C."/>
            <person name="Parey E."/>
            <person name="Roest Crollius H."/>
            <person name="Montfort J."/>
            <person name="Robinson-Rechavi M."/>
            <person name="Bouchez O."/>
            <person name="Lampietro C."/>
            <person name="Lopez Roques C."/>
            <person name="Donnadieu C."/>
            <person name="Postlethwait J."/>
            <person name="Bobe J."/>
            <person name="Dillon D."/>
            <person name="Chandos A."/>
            <person name="von Hippel F."/>
            <person name="Guiguen Y."/>
        </authorList>
    </citation>
    <scope>NUCLEOTIDE SEQUENCE</scope>
    <source>
        <strain evidence="1">YG-Jan2019</strain>
    </source>
</reference>
<accession>A0ACC2GKQ4</accession>
<proteinExistence type="predicted"/>
<gene>
    <name evidence="1" type="ORF">DPEC_G00155750</name>
</gene>
<evidence type="ECO:0000313" key="2">
    <source>
        <dbReference type="Proteomes" id="UP001157502"/>
    </source>
</evidence>
<name>A0ACC2GKQ4_DALPE</name>
<protein>
    <submittedName>
        <fullName evidence="1">Uncharacterized protein</fullName>
    </submittedName>
</protein>
<organism evidence="1 2">
    <name type="scientific">Dallia pectoralis</name>
    <name type="common">Alaska blackfish</name>
    <dbReference type="NCBI Taxonomy" id="75939"/>
    <lineage>
        <taxon>Eukaryota</taxon>
        <taxon>Metazoa</taxon>
        <taxon>Chordata</taxon>
        <taxon>Craniata</taxon>
        <taxon>Vertebrata</taxon>
        <taxon>Euteleostomi</taxon>
        <taxon>Actinopterygii</taxon>
        <taxon>Neopterygii</taxon>
        <taxon>Teleostei</taxon>
        <taxon>Protacanthopterygii</taxon>
        <taxon>Esociformes</taxon>
        <taxon>Umbridae</taxon>
        <taxon>Dallia</taxon>
    </lineage>
</organism>
<comment type="caution">
    <text evidence="1">The sequence shown here is derived from an EMBL/GenBank/DDBJ whole genome shotgun (WGS) entry which is preliminary data.</text>
</comment>
<sequence length="313" mass="34525">MICNTSTHITHLYIDTQGSGLIPGCLFILNTHLCHCLHPGLSQLVETQQVVTVTLGGDAHFSCRLMEPKDVLQVTWQKETQRGNENMATYNKRFGMKVNLPFQGKVEFVNVGLQNCSIIIRGVSKEDESCYRCLFNTYPDGSFSGTTCLQVNELYGPTLLVTQTNETHPQFSKLTISCSATGRPAPIVNLDKTTQLTVENSTPVKVTNPNKTVTVTITSTVKVSSLPANYTIIRCVASSGFDSRRGSIKIPNSLSGPTTPPVTNDGWIRVHGILVVVMCLVIITLFCTCWQCKKKLKCREMKDQSKCHSCCKV</sequence>